<evidence type="ECO:0000256" key="2">
    <source>
        <dbReference type="SAM" id="SignalP"/>
    </source>
</evidence>
<dbReference type="InterPro" id="IPR036084">
    <property type="entry name" value="Ser_inhib-like_sf"/>
</dbReference>
<sequence length="105" mass="11722">MKSFGVLLVFAASLTLSLAWVVEEKKCGPREAWVACPLCLPTCKDPNPLYCHRFLCEEGCGCQPSFVRHNGECISRKECPNLKENALAPSHTKEQIQCKKCAENH</sequence>
<keyword evidence="1" id="KW-0722">Serine protease inhibitor</keyword>
<dbReference type="AlphaFoldDB" id="A0A1I8AVA5"/>
<accession>A0A1I8AVA5</accession>
<proteinExistence type="predicted"/>
<dbReference type="GO" id="GO:0004867">
    <property type="term" value="F:serine-type endopeptidase inhibitor activity"/>
    <property type="evidence" value="ECO:0007669"/>
    <property type="project" value="UniProtKB-KW"/>
</dbReference>
<feature type="domain" description="TIL" evidence="3">
    <location>
        <begin position="27"/>
        <end position="79"/>
    </location>
</feature>
<reference evidence="5" key="1">
    <citation type="submission" date="2016-11" db="UniProtKB">
        <authorList>
            <consortium name="WormBaseParasite"/>
        </authorList>
    </citation>
    <scope>IDENTIFICATION</scope>
</reference>
<dbReference type="InterPro" id="IPR002919">
    <property type="entry name" value="TIL_dom"/>
</dbReference>
<dbReference type="CDD" id="cd19941">
    <property type="entry name" value="TIL"/>
    <property type="match status" value="1"/>
</dbReference>
<organism evidence="4 5">
    <name type="scientific">Steinernema glaseri</name>
    <dbReference type="NCBI Taxonomy" id="37863"/>
    <lineage>
        <taxon>Eukaryota</taxon>
        <taxon>Metazoa</taxon>
        <taxon>Ecdysozoa</taxon>
        <taxon>Nematoda</taxon>
        <taxon>Chromadorea</taxon>
        <taxon>Rhabditida</taxon>
        <taxon>Tylenchina</taxon>
        <taxon>Panagrolaimomorpha</taxon>
        <taxon>Strongyloidoidea</taxon>
        <taxon>Steinernematidae</taxon>
        <taxon>Steinernema</taxon>
    </lineage>
</organism>
<evidence type="ECO:0000313" key="4">
    <source>
        <dbReference type="Proteomes" id="UP000095287"/>
    </source>
</evidence>
<evidence type="ECO:0000256" key="1">
    <source>
        <dbReference type="ARBA" id="ARBA00022900"/>
    </source>
</evidence>
<keyword evidence="2" id="KW-0732">Signal</keyword>
<protein>
    <submittedName>
        <fullName evidence="5">TIL domain-containing protein</fullName>
    </submittedName>
</protein>
<evidence type="ECO:0000313" key="5">
    <source>
        <dbReference type="WBParaSite" id="L893_g9265.t1"/>
    </source>
</evidence>
<name>A0A1I8AVA5_9BILA</name>
<keyword evidence="4" id="KW-1185">Reference proteome</keyword>
<dbReference type="Pfam" id="PF01826">
    <property type="entry name" value="TIL"/>
    <property type="match status" value="1"/>
</dbReference>
<feature type="signal peptide" evidence="2">
    <location>
        <begin position="1"/>
        <end position="19"/>
    </location>
</feature>
<dbReference type="SUPFAM" id="SSF57567">
    <property type="entry name" value="Serine protease inhibitors"/>
    <property type="match status" value="1"/>
</dbReference>
<evidence type="ECO:0000259" key="3">
    <source>
        <dbReference type="Pfam" id="PF01826"/>
    </source>
</evidence>
<feature type="chain" id="PRO_5009315151" evidence="2">
    <location>
        <begin position="20"/>
        <end position="105"/>
    </location>
</feature>
<keyword evidence="1" id="KW-0646">Protease inhibitor</keyword>
<dbReference type="WBParaSite" id="L893_g9265.t1">
    <property type="protein sequence ID" value="L893_g9265.t1"/>
    <property type="gene ID" value="L893_g9265"/>
</dbReference>
<dbReference type="Gene3D" id="2.10.25.10">
    <property type="entry name" value="Laminin"/>
    <property type="match status" value="1"/>
</dbReference>
<dbReference type="Proteomes" id="UP000095287">
    <property type="component" value="Unplaced"/>
</dbReference>